<organism evidence="1 2">
    <name type="scientific">Algoriphagus faecimaris</name>
    <dbReference type="NCBI Taxonomy" id="686796"/>
    <lineage>
        <taxon>Bacteria</taxon>
        <taxon>Pseudomonadati</taxon>
        <taxon>Bacteroidota</taxon>
        <taxon>Cytophagia</taxon>
        <taxon>Cytophagales</taxon>
        <taxon>Cyclobacteriaceae</taxon>
        <taxon>Algoriphagus</taxon>
    </lineage>
</organism>
<dbReference type="AlphaFoldDB" id="A0A1G6VPH6"/>
<reference evidence="2" key="1">
    <citation type="submission" date="2016-10" db="EMBL/GenBank/DDBJ databases">
        <authorList>
            <person name="Varghese N."/>
            <person name="Submissions S."/>
        </authorList>
    </citation>
    <scope>NUCLEOTIDE SEQUENCE [LARGE SCALE GENOMIC DNA]</scope>
    <source>
        <strain evidence="2">DSM 23095</strain>
    </source>
</reference>
<proteinExistence type="predicted"/>
<evidence type="ECO:0000313" key="1">
    <source>
        <dbReference type="EMBL" id="SDD55498.1"/>
    </source>
</evidence>
<sequence length="168" mass="18414">MKKLILGLLVIGGLWSCTDGESEKYTGKSVEYQLYQSSDFDYVGSAQIQELIGGNLEITLQLEGARSNSDVTYTSHLHFGNYTEADAPIAFMLNPVKASDLRSVTILEQLTDGTRLNFEEIKGFDGHIKVHLAPDGPDYNTILVAGNVGLSSNLEFKIEEMAVCGKDF</sequence>
<gene>
    <name evidence="1" type="ORF">SAMN04488104_103716</name>
</gene>
<keyword evidence="2" id="KW-1185">Reference proteome</keyword>
<dbReference type="Proteomes" id="UP000199060">
    <property type="component" value="Unassembled WGS sequence"/>
</dbReference>
<protein>
    <submittedName>
        <fullName evidence="1">Uncharacterized protein</fullName>
    </submittedName>
</protein>
<accession>A0A1G6VPH6</accession>
<name>A0A1G6VPH6_9BACT</name>
<evidence type="ECO:0000313" key="2">
    <source>
        <dbReference type="Proteomes" id="UP000199060"/>
    </source>
</evidence>
<dbReference type="EMBL" id="FNAC01000037">
    <property type="protein sequence ID" value="SDD55498.1"/>
    <property type="molecule type" value="Genomic_DNA"/>
</dbReference>
<dbReference type="OrthoDB" id="1451403at2"/>
<dbReference type="STRING" id="686796.SAMN04488104_103716"/>
<dbReference type="RefSeq" id="WP_087940632.1">
    <property type="nucleotide sequence ID" value="NZ_FNAC01000037.1"/>
</dbReference>